<feature type="transmembrane region" description="Helical" evidence="2">
    <location>
        <begin position="108"/>
        <end position="126"/>
    </location>
</feature>
<gene>
    <name evidence="4" type="ORF">FB380_004076</name>
    <name evidence="3" type="ORF">GCM10011589_33890</name>
</gene>
<dbReference type="EMBL" id="BMMI01000006">
    <property type="protein sequence ID" value="GGL75047.1"/>
    <property type="molecule type" value="Genomic_DNA"/>
</dbReference>
<feature type="compositionally biased region" description="Pro residues" evidence="1">
    <location>
        <begin position="227"/>
        <end position="240"/>
    </location>
</feature>
<feature type="transmembrane region" description="Helical" evidence="2">
    <location>
        <begin position="56"/>
        <end position="78"/>
    </location>
</feature>
<organism evidence="4 5">
    <name type="scientific">Modestobacter marinus</name>
    <dbReference type="NCBI Taxonomy" id="477641"/>
    <lineage>
        <taxon>Bacteria</taxon>
        <taxon>Bacillati</taxon>
        <taxon>Actinomycetota</taxon>
        <taxon>Actinomycetes</taxon>
        <taxon>Geodermatophilales</taxon>
        <taxon>Geodermatophilaceae</taxon>
        <taxon>Modestobacter</taxon>
    </lineage>
</organism>
<feature type="transmembrane region" description="Helical" evidence="2">
    <location>
        <begin position="180"/>
        <end position="203"/>
    </location>
</feature>
<dbReference type="EMBL" id="JAAMPA010000002">
    <property type="protein sequence ID" value="NIH69588.1"/>
    <property type="molecule type" value="Genomic_DNA"/>
</dbReference>
<reference evidence="3" key="1">
    <citation type="journal article" date="2014" name="Int. J. Syst. Evol. Microbiol.">
        <title>Complete genome of a new Firmicutes species belonging to the dominant human colonic microbiota ('Ruminococcus bicirculans') reveals two chromosomes and a selective capacity to utilize plant glucans.</title>
        <authorList>
            <consortium name="NISC Comparative Sequencing Program"/>
            <person name="Wegmann U."/>
            <person name="Louis P."/>
            <person name="Goesmann A."/>
            <person name="Henrissat B."/>
            <person name="Duncan S.H."/>
            <person name="Flint H.J."/>
        </authorList>
    </citation>
    <scope>NUCLEOTIDE SEQUENCE</scope>
    <source>
        <strain evidence="3">CGMCC 4.5581</strain>
    </source>
</reference>
<evidence type="ECO:0000313" key="4">
    <source>
        <dbReference type="EMBL" id="NIH69588.1"/>
    </source>
</evidence>
<evidence type="ECO:0000256" key="1">
    <source>
        <dbReference type="SAM" id="MobiDB-lite"/>
    </source>
</evidence>
<accession>A0A846LVR1</accession>
<dbReference type="Proteomes" id="UP000552836">
    <property type="component" value="Unassembled WGS sequence"/>
</dbReference>
<reference evidence="4 5" key="3">
    <citation type="submission" date="2020-02" db="EMBL/GenBank/DDBJ databases">
        <title>Sequencing the genomes of 1000 actinobacteria strains.</title>
        <authorList>
            <person name="Klenk H.-P."/>
        </authorList>
    </citation>
    <scope>NUCLEOTIDE SEQUENCE [LARGE SCALE GENOMIC DNA]</scope>
    <source>
        <strain evidence="4 5">DSM 45201</strain>
    </source>
</reference>
<evidence type="ECO:0000313" key="5">
    <source>
        <dbReference type="Proteomes" id="UP000552836"/>
    </source>
</evidence>
<feature type="compositionally biased region" description="Low complexity" evidence="1">
    <location>
        <begin position="1"/>
        <end position="10"/>
    </location>
</feature>
<sequence>MTDPRTAGPAPGAPAGPGAPPAPRPAPPRPDDPPRRPAIRAAWGPGLRGSRADLRAGLVTVLASTVAGLAAGALWAWLAPRVDYRVTETQPVPVVGVPSAEVFMADDGVYVLLLAGLGLVAGVLAWQVRGRRGVPVLVALATGMVGAGVVAWQLGEWLGAGPTEAELAEVGATVTTGVDLAATAALAVGPFVAVLTYLVATALTPDDDLGRPDDGPPRPAQQQFLRPPLPPVPPAVPRRR</sequence>
<proteinExistence type="predicted"/>
<feature type="transmembrane region" description="Helical" evidence="2">
    <location>
        <begin position="133"/>
        <end position="154"/>
    </location>
</feature>
<keyword evidence="2" id="KW-0812">Transmembrane</keyword>
<dbReference type="Pfam" id="PF10821">
    <property type="entry name" value="DUF2567"/>
    <property type="match status" value="1"/>
</dbReference>
<dbReference type="Proteomes" id="UP000648663">
    <property type="component" value="Unassembled WGS sequence"/>
</dbReference>
<keyword evidence="6" id="KW-1185">Reference proteome</keyword>
<dbReference type="RefSeq" id="WP_166757056.1">
    <property type="nucleotide sequence ID" value="NZ_BAABJU010000020.1"/>
</dbReference>
<keyword evidence="2" id="KW-0472">Membrane</keyword>
<feature type="compositionally biased region" description="Pro residues" evidence="1">
    <location>
        <begin position="11"/>
        <end position="28"/>
    </location>
</feature>
<dbReference type="InterPro" id="IPR021213">
    <property type="entry name" value="DUF2567"/>
</dbReference>
<protein>
    <submittedName>
        <fullName evidence="4">Energy-converting hydrogenase Eha subunit A</fullName>
    </submittedName>
</protein>
<name>A0A846LVR1_9ACTN</name>
<evidence type="ECO:0000313" key="6">
    <source>
        <dbReference type="Proteomes" id="UP000648663"/>
    </source>
</evidence>
<feature type="region of interest" description="Disordered" evidence="1">
    <location>
        <begin position="1"/>
        <end position="37"/>
    </location>
</feature>
<evidence type="ECO:0000313" key="3">
    <source>
        <dbReference type="EMBL" id="GGL75047.1"/>
    </source>
</evidence>
<dbReference type="AlphaFoldDB" id="A0A846LVR1"/>
<reference evidence="6" key="2">
    <citation type="journal article" date="2019" name="Int. J. Syst. Evol. Microbiol.">
        <title>The Global Catalogue of Microorganisms (GCM) 10K type strain sequencing project: providing services to taxonomists for standard genome sequencing and annotation.</title>
        <authorList>
            <consortium name="The Broad Institute Genomics Platform"/>
            <consortium name="The Broad Institute Genome Sequencing Center for Infectious Disease"/>
            <person name="Wu L."/>
            <person name="Ma J."/>
        </authorList>
    </citation>
    <scope>NUCLEOTIDE SEQUENCE [LARGE SCALE GENOMIC DNA]</scope>
    <source>
        <strain evidence="6">CGMCC 4.5581</strain>
    </source>
</reference>
<feature type="region of interest" description="Disordered" evidence="1">
    <location>
        <begin position="206"/>
        <end position="240"/>
    </location>
</feature>
<comment type="caution">
    <text evidence="4">The sequence shown here is derived from an EMBL/GenBank/DDBJ whole genome shotgun (WGS) entry which is preliminary data.</text>
</comment>
<evidence type="ECO:0000256" key="2">
    <source>
        <dbReference type="SAM" id="Phobius"/>
    </source>
</evidence>
<keyword evidence="2" id="KW-1133">Transmembrane helix</keyword>
<reference evidence="3" key="4">
    <citation type="submission" date="2024-05" db="EMBL/GenBank/DDBJ databases">
        <authorList>
            <person name="Sun Q."/>
            <person name="Zhou Y."/>
        </authorList>
    </citation>
    <scope>NUCLEOTIDE SEQUENCE</scope>
    <source>
        <strain evidence="3">CGMCC 4.5581</strain>
    </source>
</reference>